<proteinExistence type="predicted"/>
<keyword evidence="2" id="KW-1185">Reference proteome</keyword>
<evidence type="ECO:0000313" key="2">
    <source>
        <dbReference type="Proteomes" id="UP001262754"/>
    </source>
</evidence>
<protein>
    <submittedName>
        <fullName evidence="1">Uncharacterized protein</fullName>
    </submittedName>
</protein>
<evidence type="ECO:0000313" key="1">
    <source>
        <dbReference type="EMBL" id="MDR6531609.1"/>
    </source>
</evidence>
<gene>
    <name evidence="1" type="ORF">J2800_002356</name>
</gene>
<dbReference type="RefSeq" id="WP_310031660.1">
    <property type="nucleotide sequence ID" value="NZ_JAVDRL010000006.1"/>
</dbReference>
<comment type="caution">
    <text evidence="1">The sequence shown here is derived from an EMBL/GenBank/DDBJ whole genome shotgun (WGS) entry which is preliminary data.</text>
</comment>
<dbReference type="EMBL" id="JAVDRL010000006">
    <property type="protein sequence ID" value="MDR6531609.1"/>
    <property type="molecule type" value="Genomic_DNA"/>
</dbReference>
<dbReference type="Proteomes" id="UP001262754">
    <property type="component" value="Unassembled WGS sequence"/>
</dbReference>
<name>A0ABU1MZK6_9CAUL</name>
<organism evidence="1 2">
    <name type="scientific">Caulobacter rhizosphaerae</name>
    <dbReference type="NCBI Taxonomy" id="2010972"/>
    <lineage>
        <taxon>Bacteria</taxon>
        <taxon>Pseudomonadati</taxon>
        <taxon>Pseudomonadota</taxon>
        <taxon>Alphaproteobacteria</taxon>
        <taxon>Caulobacterales</taxon>
        <taxon>Caulobacteraceae</taxon>
        <taxon>Caulobacter</taxon>
    </lineage>
</organism>
<sequence>MSSAQDRDAYKRVVAQRQRNNIMVELERLAEGADAVRPWGFVEYFEGFFMEVPYEGVLPNQAITADEITALTAFLVKFREACDATPKTMTDRAFVASGWPAALAPLATATLAVFARRGLMDIEKVDPL</sequence>
<accession>A0ABU1MZK6</accession>
<reference evidence="1 2" key="1">
    <citation type="submission" date="2023-07" db="EMBL/GenBank/DDBJ databases">
        <title>Sorghum-associated microbial communities from plants grown in Nebraska, USA.</title>
        <authorList>
            <person name="Schachtman D."/>
        </authorList>
    </citation>
    <scope>NUCLEOTIDE SEQUENCE [LARGE SCALE GENOMIC DNA]</scope>
    <source>
        <strain evidence="1 2">DS2154</strain>
    </source>
</reference>